<evidence type="ECO:0000256" key="2">
    <source>
        <dbReference type="ARBA" id="ARBA00007637"/>
    </source>
</evidence>
<dbReference type="InterPro" id="IPR001509">
    <property type="entry name" value="Epimerase_deHydtase"/>
</dbReference>
<dbReference type="AlphaFoldDB" id="A0A3S0K7Q4"/>
<dbReference type="RefSeq" id="WP_126619908.1">
    <property type="nucleotide sequence ID" value="NZ_JBHUCY010000017.1"/>
</dbReference>
<dbReference type="OrthoDB" id="9801785at2"/>
<keyword evidence="5" id="KW-1185">Reference proteome</keyword>
<evidence type="ECO:0000313" key="5">
    <source>
        <dbReference type="Proteomes" id="UP000277007"/>
    </source>
</evidence>
<comment type="similarity">
    <text evidence="2">Belongs to the NAD(P)-dependent epimerase/dehydratase family.</text>
</comment>
<evidence type="ECO:0000313" key="4">
    <source>
        <dbReference type="EMBL" id="RTR15546.1"/>
    </source>
</evidence>
<sequence length="294" mass="31211">MLTHHFADPADPARVVVLGARGFVGGTLVAALENVGIPVLALGSADLDLAAEGAGSALAGRLQPEDSLVFLSALTPDKGRGIASYLANQRMGAAVAEAVERVTPAHLVYLSSDAVYPMTAGLVNEESPADCTDLYGVMHRARELMMAASCRAPLAVLRPTLIYGAADTHNSYGPNRLRRAARKDGRITLFGEGEETRDHILVDDAVALILRVLRHRSAGLLNLATGRSVSYRDLADKVAALFDTPVEVVGTSRQNPVTHRHFDVTALLRAFPGFAFTPLDEGLAKAHREMMAGA</sequence>
<accession>A0A3S0K7Q4</accession>
<comment type="caution">
    <text evidence="4">The sequence shown here is derived from an EMBL/GenBank/DDBJ whole genome shotgun (WGS) entry which is preliminary data.</text>
</comment>
<dbReference type="EMBL" id="RXMA01000034">
    <property type="protein sequence ID" value="RTR15546.1"/>
    <property type="molecule type" value="Genomic_DNA"/>
</dbReference>
<dbReference type="Proteomes" id="UP000277007">
    <property type="component" value="Unassembled WGS sequence"/>
</dbReference>
<evidence type="ECO:0000256" key="1">
    <source>
        <dbReference type="ARBA" id="ARBA00005125"/>
    </source>
</evidence>
<evidence type="ECO:0000259" key="3">
    <source>
        <dbReference type="Pfam" id="PF01370"/>
    </source>
</evidence>
<dbReference type="PANTHER" id="PTHR43000">
    <property type="entry name" value="DTDP-D-GLUCOSE 4,6-DEHYDRATASE-RELATED"/>
    <property type="match status" value="1"/>
</dbReference>
<dbReference type="InterPro" id="IPR036291">
    <property type="entry name" value="NAD(P)-bd_dom_sf"/>
</dbReference>
<dbReference type="Gene3D" id="3.40.50.720">
    <property type="entry name" value="NAD(P)-binding Rossmann-like Domain"/>
    <property type="match status" value="1"/>
</dbReference>
<comment type="pathway">
    <text evidence="1">Bacterial outer membrane biogenesis; LPS O-antigen biosynthesis.</text>
</comment>
<dbReference type="SUPFAM" id="SSF51735">
    <property type="entry name" value="NAD(P)-binding Rossmann-fold domains"/>
    <property type="match status" value="1"/>
</dbReference>
<reference evidence="4 5" key="1">
    <citation type="submission" date="2018-12" db="EMBL/GenBank/DDBJ databases">
        <authorList>
            <person name="Yang Y."/>
        </authorList>
    </citation>
    <scope>NUCLEOTIDE SEQUENCE [LARGE SCALE GENOMIC DNA]</scope>
    <source>
        <strain evidence="4 5">L-25-5w-1</strain>
    </source>
</reference>
<proteinExistence type="inferred from homology"/>
<protein>
    <submittedName>
        <fullName evidence="4">NAD(P)-dependent oxidoreductase</fullName>
    </submittedName>
</protein>
<gene>
    <name evidence="4" type="ORF">EJ903_23125</name>
</gene>
<organism evidence="4 5">
    <name type="scientific">Azospirillum griseum</name>
    <dbReference type="NCBI Taxonomy" id="2496639"/>
    <lineage>
        <taxon>Bacteria</taxon>
        <taxon>Pseudomonadati</taxon>
        <taxon>Pseudomonadota</taxon>
        <taxon>Alphaproteobacteria</taxon>
        <taxon>Rhodospirillales</taxon>
        <taxon>Azospirillaceae</taxon>
        <taxon>Azospirillum</taxon>
    </lineage>
</organism>
<dbReference type="Pfam" id="PF01370">
    <property type="entry name" value="Epimerase"/>
    <property type="match status" value="1"/>
</dbReference>
<feature type="domain" description="NAD-dependent epimerase/dehydratase" evidence="3">
    <location>
        <begin position="15"/>
        <end position="219"/>
    </location>
</feature>
<dbReference type="CDD" id="cd08946">
    <property type="entry name" value="SDR_e"/>
    <property type="match status" value="1"/>
</dbReference>
<name>A0A3S0K7Q4_9PROT</name>